<keyword evidence="2" id="KW-0378">Hydrolase</keyword>
<proteinExistence type="inferred from homology"/>
<keyword evidence="4" id="KW-1015">Disulfide bond</keyword>
<feature type="chain" id="PRO_5040473709" evidence="6">
    <location>
        <begin position="18"/>
        <end position="270"/>
    </location>
</feature>
<dbReference type="Gene3D" id="2.40.10.10">
    <property type="entry name" value="Trypsin-like serine proteases"/>
    <property type="match status" value="2"/>
</dbReference>
<evidence type="ECO:0000256" key="4">
    <source>
        <dbReference type="ARBA" id="ARBA00023157"/>
    </source>
</evidence>
<dbReference type="PROSITE" id="PS00134">
    <property type="entry name" value="TRYPSIN_HIS"/>
    <property type="match status" value="1"/>
</dbReference>
<evidence type="ECO:0000256" key="5">
    <source>
        <dbReference type="ARBA" id="ARBA00024195"/>
    </source>
</evidence>
<keyword evidence="3" id="KW-0720">Serine protease</keyword>
<organism evidence="8 9">
    <name type="scientific">Pseudolycoriella hygida</name>
    <dbReference type="NCBI Taxonomy" id="35572"/>
    <lineage>
        <taxon>Eukaryota</taxon>
        <taxon>Metazoa</taxon>
        <taxon>Ecdysozoa</taxon>
        <taxon>Arthropoda</taxon>
        <taxon>Hexapoda</taxon>
        <taxon>Insecta</taxon>
        <taxon>Pterygota</taxon>
        <taxon>Neoptera</taxon>
        <taxon>Endopterygota</taxon>
        <taxon>Diptera</taxon>
        <taxon>Nematocera</taxon>
        <taxon>Sciaroidea</taxon>
        <taxon>Sciaridae</taxon>
        <taxon>Pseudolycoriella</taxon>
    </lineage>
</organism>
<protein>
    <submittedName>
        <fullName evidence="8">Chymotrypsin-2</fullName>
    </submittedName>
</protein>
<dbReference type="AlphaFoldDB" id="A0A9Q0ML86"/>
<dbReference type="Proteomes" id="UP001151699">
    <property type="component" value="Unassembled WGS sequence"/>
</dbReference>
<gene>
    <name evidence="8" type="primary">CTR2_1</name>
    <name evidence="8" type="ORF">Bhyg_17034</name>
</gene>
<feature type="signal peptide" evidence="6">
    <location>
        <begin position="1"/>
        <end position="17"/>
    </location>
</feature>
<dbReference type="InterPro" id="IPR018114">
    <property type="entry name" value="TRYPSIN_HIS"/>
</dbReference>
<dbReference type="PANTHER" id="PTHR24276:SF91">
    <property type="entry name" value="AT26814P-RELATED"/>
    <property type="match status" value="1"/>
</dbReference>
<dbReference type="InterPro" id="IPR050430">
    <property type="entry name" value="Peptidase_S1"/>
</dbReference>
<dbReference type="InterPro" id="IPR001254">
    <property type="entry name" value="Trypsin_dom"/>
</dbReference>
<evidence type="ECO:0000313" key="8">
    <source>
        <dbReference type="EMBL" id="KAJ6625249.1"/>
    </source>
</evidence>
<evidence type="ECO:0000256" key="3">
    <source>
        <dbReference type="ARBA" id="ARBA00022825"/>
    </source>
</evidence>
<sequence length="270" mass="30659">MRYWAFLLFFNVAKVLCEPKPIVGGRTAQPNTYGYQVSLRYPDINKTPWHFCGGSIVTIRCILTAAHCASIENRKDRDITKTLVYCGTLYTKENRYDNPDIYEILWFKKHEQFDPESLLNDVAVIATKRQILFDYYRVWPIHLAWSRPADDQFVTITGWGFIQNDPNAIPDKLQVISSLQILNQNKCMELNPTRPGFPAKNVTSTNICVVGSPGQATCQGDSGGPAVYNGKQFGLVSFGSKDCANAKRIALTCVCNYIYWIQRQVLYGIY</sequence>
<dbReference type="CDD" id="cd00190">
    <property type="entry name" value="Tryp_SPc"/>
    <property type="match status" value="1"/>
</dbReference>
<keyword evidence="9" id="KW-1185">Reference proteome</keyword>
<comment type="similarity">
    <text evidence="5">Belongs to the peptidase S1 family. CLIP subfamily.</text>
</comment>
<dbReference type="InterPro" id="IPR043504">
    <property type="entry name" value="Peptidase_S1_PA_chymotrypsin"/>
</dbReference>
<dbReference type="OrthoDB" id="8440449at2759"/>
<evidence type="ECO:0000256" key="6">
    <source>
        <dbReference type="SAM" id="SignalP"/>
    </source>
</evidence>
<keyword evidence="1" id="KW-0645">Protease</keyword>
<evidence type="ECO:0000256" key="2">
    <source>
        <dbReference type="ARBA" id="ARBA00022801"/>
    </source>
</evidence>
<accession>A0A9Q0ML86</accession>
<name>A0A9Q0ML86_9DIPT</name>
<dbReference type="InterPro" id="IPR009003">
    <property type="entry name" value="Peptidase_S1_PA"/>
</dbReference>
<evidence type="ECO:0000256" key="1">
    <source>
        <dbReference type="ARBA" id="ARBA00022670"/>
    </source>
</evidence>
<feature type="domain" description="Peptidase S1" evidence="7">
    <location>
        <begin position="22"/>
        <end position="266"/>
    </location>
</feature>
<dbReference type="FunFam" id="2.40.10.10:FF:000068">
    <property type="entry name" value="transmembrane protease serine 2"/>
    <property type="match status" value="1"/>
</dbReference>
<dbReference type="SUPFAM" id="SSF50494">
    <property type="entry name" value="Trypsin-like serine proteases"/>
    <property type="match status" value="1"/>
</dbReference>
<reference evidence="8" key="1">
    <citation type="submission" date="2022-07" db="EMBL/GenBank/DDBJ databases">
        <authorList>
            <person name="Trinca V."/>
            <person name="Uliana J.V.C."/>
            <person name="Torres T.T."/>
            <person name="Ward R.J."/>
            <person name="Monesi N."/>
        </authorList>
    </citation>
    <scope>NUCLEOTIDE SEQUENCE</scope>
    <source>
        <strain evidence="8">HSMRA1968</strain>
        <tissue evidence="8">Whole embryos</tissue>
    </source>
</reference>
<evidence type="ECO:0000259" key="7">
    <source>
        <dbReference type="PROSITE" id="PS50240"/>
    </source>
</evidence>
<dbReference type="SMART" id="SM00020">
    <property type="entry name" value="Tryp_SPc"/>
    <property type="match status" value="1"/>
</dbReference>
<comment type="caution">
    <text evidence="8">The sequence shown here is derived from an EMBL/GenBank/DDBJ whole genome shotgun (WGS) entry which is preliminary data.</text>
</comment>
<dbReference type="PANTHER" id="PTHR24276">
    <property type="entry name" value="POLYSERASE-RELATED"/>
    <property type="match status" value="1"/>
</dbReference>
<dbReference type="Pfam" id="PF00089">
    <property type="entry name" value="Trypsin"/>
    <property type="match status" value="1"/>
</dbReference>
<dbReference type="PROSITE" id="PS50240">
    <property type="entry name" value="TRYPSIN_DOM"/>
    <property type="match status" value="1"/>
</dbReference>
<evidence type="ECO:0000313" key="9">
    <source>
        <dbReference type="Proteomes" id="UP001151699"/>
    </source>
</evidence>
<dbReference type="GO" id="GO:0006508">
    <property type="term" value="P:proteolysis"/>
    <property type="evidence" value="ECO:0007669"/>
    <property type="project" value="UniProtKB-KW"/>
</dbReference>
<dbReference type="EMBL" id="WJQU01003394">
    <property type="protein sequence ID" value="KAJ6625249.1"/>
    <property type="molecule type" value="Genomic_DNA"/>
</dbReference>
<dbReference type="GO" id="GO:0004252">
    <property type="term" value="F:serine-type endopeptidase activity"/>
    <property type="evidence" value="ECO:0007669"/>
    <property type="project" value="InterPro"/>
</dbReference>
<dbReference type="InterPro" id="IPR001314">
    <property type="entry name" value="Peptidase_S1A"/>
</dbReference>
<dbReference type="PRINTS" id="PR00722">
    <property type="entry name" value="CHYMOTRYPSIN"/>
</dbReference>
<keyword evidence="6" id="KW-0732">Signal</keyword>